<dbReference type="PROSITE" id="PS51318">
    <property type="entry name" value="TAT"/>
    <property type="match status" value="1"/>
</dbReference>
<evidence type="ECO:0000256" key="4">
    <source>
        <dbReference type="ARBA" id="ARBA00022729"/>
    </source>
</evidence>
<sequence>MHLSRRALLAGFASLGLTPFVAPAAALPQQSPSPGSTSRTFRIGVPARALTTDPAVTNDIETHRLGRQVYQNLIGVDEETGETIPELAIDWSFSNDGLELVLELDEDVTFHDGTELTAEVVVSNFERWGNVDELLGDEQLRQVGRLPYSVVFGGYASEDSCLLESVEATDEYTVTLTLTDPVQSLISSLTHPAFAISSPASWAAFDEALDDGLPHVPLAGTGPYRWGDTSGSTLALESVNNGNDVAVIPVPNLHERLYGLTTEQLDAFDAVSPAILRELVQSGYQVLQRDPLAVLYLGINQSHPALQDLHVRQAVAHALFRTDMVDTLHLEGSYVAHQFNPPSLLERSDGVTTYNASLSRARNLLDAAGYDGEPIEFWYPTGAERVYMTQPQKLFSYLSGRLAAAGFNIVAKPGSWHNGDYMSQVMGGSADRGLHLFGRNVYVRDPFYLLAELFEQSSAEFSWNNPTVAEALAQARVEDDADARTALLTRVEEAISLDIPAVPLTFPITALASGHDVEFYPISPVLDEQYARVRLLD</sequence>
<comment type="caution">
    <text evidence="7">The sequence shown here is derived from an EMBL/GenBank/DDBJ whole genome shotgun (WGS) entry which is preliminary data.</text>
</comment>
<evidence type="ECO:0000256" key="2">
    <source>
        <dbReference type="ARBA" id="ARBA00005695"/>
    </source>
</evidence>
<accession>A0ABP5FMS9</accession>
<reference evidence="8" key="1">
    <citation type="journal article" date="2019" name="Int. J. Syst. Evol. Microbiol.">
        <title>The Global Catalogue of Microorganisms (GCM) 10K type strain sequencing project: providing services to taxonomists for standard genome sequencing and annotation.</title>
        <authorList>
            <consortium name="The Broad Institute Genomics Platform"/>
            <consortium name="The Broad Institute Genome Sequencing Center for Infectious Disease"/>
            <person name="Wu L."/>
            <person name="Ma J."/>
        </authorList>
    </citation>
    <scope>NUCLEOTIDE SEQUENCE [LARGE SCALE GENOMIC DNA]</scope>
    <source>
        <strain evidence="8">JCM 13595</strain>
    </source>
</reference>
<keyword evidence="3" id="KW-0813">Transport</keyword>
<keyword evidence="8" id="KW-1185">Reference proteome</keyword>
<dbReference type="InterPro" id="IPR006311">
    <property type="entry name" value="TAT_signal"/>
</dbReference>
<evidence type="ECO:0000313" key="7">
    <source>
        <dbReference type="EMBL" id="GAA2030068.1"/>
    </source>
</evidence>
<dbReference type="PANTHER" id="PTHR30290">
    <property type="entry name" value="PERIPLASMIC BINDING COMPONENT OF ABC TRANSPORTER"/>
    <property type="match status" value="1"/>
</dbReference>
<evidence type="ECO:0000313" key="8">
    <source>
        <dbReference type="Proteomes" id="UP001501461"/>
    </source>
</evidence>
<evidence type="ECO:0000259" key="6">
    <source>
        <dbReference type="Pfam" id="PF00496"/>
    </source>
</evidence>
<evidence type="ECO:0000256" key="3">
    <source>
        <dbReference type="ARBA" id="ARBA00022448"/>
    </source>
</evidence>
<dbReference type="InterPro" id="IPR030678">
    <property type="entry name" value="Peptide/Ni-bd"/>
</dbReference>
<protein>
    <submittedName>
        <fullName evidence="7">ABC transporter substrate-binding protein</fullName>
    </submittedName>
</protein>
<dbReference type="Gene3D" id="3.90.76.10">
    <property type="entry name" value="Dipeptide-binding Protein, Domain 1"/>
    <property type="match status" value="1"/>
</dbReference>
<dbReference type="PANTHER" id="PTHR30290:SF10">
    <property type="entry name" value="PERIPLASMIC OLIGOPEPTIDE-BINDING PROTEIN-RELATED"/>
    <property type="match status" value="1"/>
</dbReference>
<dbReference type="EMBL" id="BAAAMN010000013">
    <property type="protein sequence ID" value="GAA2030068.1"/>
    <property type="molecule type" value="Genomic_DNA"/>
</dbReference>
<organism evidence="7 8">
    <name type="scientific">Yaniella flava</name>
    <dbReference type="NCBI Taxonomy" id="287930"/>
    <lineage>
        <taxon>Bacteria</taxon>
        <taxon>Bacillati</taxon>
        <taxon>Actinomycetota</taxon>
        <taxon>Actinomycetes</taxon>
        <taxon>Micrococcales</taxon>
        <taxon>Micrococcaceae</taxon>
        <taxon>Yaniella</taxon>
    </lineage>
</organism>
<evidence type="ECO:0000256" key="1">
    <source>
        <dbReference type="ARBA" id="ARBA00004196"/>
    </source>
</evidence>
<evidence type="ECO:0000256" key="5">
    <source>
        <dbReference type="SAM" id="SignalP"/>
    </source>
</evidence>
<dbReference type="Pfam" id="PF00496">
    <property type="entry name" value="SBP_bac_5"/>
    <property type="match status" value="1"/>
</dbReference>
<feature type="chain" id="PRO_5046851960" evidence="5">
    <location>
        <begin position="25"/>
        <end position="537"/>
    </location>
</feature>
<name>A0ABP5FMS9_9MICC</name>
<dbReference type="RefSeq" id="WP_343956255.1">
    <property type="nucleotide sequence ID" value="NZ_BAAAMN010000013.1"/>
</dbReference>
<dbReference type="InterPro" id="IPR039424">
    <property type="entry name" value="SBP_5"/>
</dbReference>
<comment type="subcellular location">
    <subcellularLocation>
        <location evidence="1">Cell envelope</location>
    </subcellularLocation>
</comment>
<feature type="signal peptide" evidence="5">
    <location>
        <begin position="1"/>
        <end position="24"/>
    </location>
</feature>
<dbReference type="Proteomes" id="UP001501461">
    <property type="component" value="Unassembled WGS sequence"/>
</dbReference>
<dbReference type="InterPro" id="IPR000914">
    <property type="entry name" value="SBP_5_dom"/>
</dbReference>
<proteinExistence type="inferred from homology"/>
<feature type="domain" description="Solute-binding protein family 5" evidence="6">
    <location>
        <begin position="83"/>
        <end position="429"/>
    </location>
</feature>
<dbReference type="Gene3D" id="3.40.190.10">
    <property type="entry name" value="Periplasmic binding protein-like II"/>
    <property type="match status" value="1"/>
</dbReference>
<dbReference type="SUPFAM" id="SSF53850">
    <property type="entry name" value="Periplasmic binding protein-like II"/>
    <property type="match status" value="1"/>
</dbReference>
<comment type="similarity">
    <text evidence="2">Belongs to the bacterial solute-binding protein 5 family.</text>
</comment>
<dbReference type="Gene3D" id="3.10.105.10">
    <property type="entry name" value="Dipeptide-binding Protein, Domain 3"/>
    <property type="match status" value="1"/>
</dbReference>
<dbReference type="PIRSF" id="PIRSF002741">
    <property type="entry name" value="MppA"/>
    <property type="match status" value="1"/>
</dbReference>
<gene>
    <name evidence="7" type="ORF">GCM10009720_07510</name>
</gene>
<keyword evidence="4 5" id="KW-0732">Signal</keyword>